<keyword evidence="4" id="KW-1185">Reference proteome</keyword>
<evidence type="ECO:0000313" key="3">
    <source>
        <dbReference type="EMBL" id="PHT62649.1"/>
    </source>
</evidence>
<evidence type="ECO:0000259" key="2">
    <source>
        <dbReference type="Pfam" id="PF10551"/>
    </source>
</evidence>
<dbReference type="EMBL" id="AYRZ02000068">
    <property type="protein sequence ID" value="PHT62649.1"/>
    <property type="molecule type" value="Genomic_DNA"/>
</dbReference>
<reference evidence="3 4" key="1">
    <citation type="journal article" date="2014" name="Nat. Genet.">
        <title>Genome sequence of the hot pepper provides insights into the evolution of pungency in Capsicum species.</title>
        <authorList>
            <person name="Kim S."/>
            <person name="Park M."/>
            <person name="Yeom S.I."/>
            <person name="Kim Y.M."/>
            <person name="Lee J.M."/>
            <person name="Lee H.A."/>
            <person name="Seo E."/>
            <person name="Choi J."/>
            <person name="Cheong K."/>
            <person name="Kim K.T."/>
            <person name="Jung K."/>
            <person name="Lee G.W."/>
            <person name="Oh S.K."/>
            <person name="Bae C."/>
            <person name="Kim S.B."/>
            <person name="Lee H.Y."/>
            <person name="Kim S.Y."/>
            <person name="Kim M.S."/>
            <person name="Kang B.C."/>
            <person name="Jo Y.D."/>
            <person name="Yang H.B."/>
            <person name="Jeong H.J."/>
            <person name="Kang W.H."/>
            <person name="Kwon J.K."/>
            <person name="Shin C."/>
            <person name="Lim J.Y."/>
            <person name="Park J.H."/>
            <person name="Huh J.H."/>
            <person name="Kim J.S."/>
            <person name="Kim B.D."/>
            <person name="Cohen O."/>
            <person name="Paran I."/>
            <person name="Suh M.C."/>
            <person name="Lee S.B."/>
            <person name="Kim Y.K."/>
            <person name="Shin Y."/>
            <person name="Noh S.J."/>
            <person name="Park J."/>
            <person name="Seo Y.S."/>
            <person name="Kwon S.Y."/>
            <person name="Kim H.A."/>
            <person name="Park J.M."/>
            <person name="Kim H.J."/>
            <person name="Choi S.B."/>
            <person name="Bosland P.W."/>
            <person name="Reeves G."/>
            <person name="Jo S.H."/>
            <person name="Lee B.W."/>
            <person name="Cho H.T."/>
            <person name="Choi H.S."/>
            <person name="Lee M.S."/>
            <person name="Yu Y."/>
            <person name="Do Choi Y."/>
            <person name="Park B.S."/>
            <person name="van Deynze A."/>
            <person name="Ashrafi H."/>
            <person name="Hill T."/>
            <person name="Kim W.T."/>
            <person name="Pai H.S."/>
            <person name="Ahn H.K."/>
            <person name="Yeam I."/>
            <person name="Giovannoni J.J."/>
            <person name="Rose J.K."/>
            <person name="Sorensen I."/>
            <person name="Lee S.J."/>
            <person name="Kim R.W."/>
            <person name="Choi I.Y."/>
            <person name="Choi B.S."/>
            <person name="Lim J.S."/>
            <person name="Lee Y.H."/>
            <person name="Choi D."/>
        </authorList>
    </citation>
    <scope>NUCLEOTIDE SEQUENCE [LARGE SCALE GENOMIC DNA]</scope>
    <source>
        <strain evidence="4">cv. CM334</strain>
    </source>
</reference>
<dbReference type="Pfam" id="PF10551">
    <property type="entry name" value="MULE"/>
    <property type="match status" value="1"/>
</dbReference>
<dbReference type="InterPro" id="IPR004330">
    <property type="entry name" value="FAR1_DNA_bnd_dom"/>
</dbReference>
<accession>A0A2G2XYW3</accession>
<sequence>MKNEIVKDEEEAYTLYCEYAHSKDFGVRKDKLYYFQGSSVIRQKRFVCYRHGEKEERPRKSNKASFNHIDTRSNYPAMISFKRQTPNNPFMVDRFVMEHNHEMASPKKRHLLRSARSITKTKKLVIENTINAGIKPIATYSYLVEETGRDDVLGYSKKDCFNFIHQLMKSKVEAEDAQSVVNEFNNRQRMILFFIGMDNRSRIDYDIFGDVVSFDTTYRTNKYHMICAPFIEINHHWQNIIFGCAFLSDESAKSFKWLFSTFLKSMGGISPQTIITDQAQGMTIGIREVMLETRHRLCQWHISQNAPSHLGSLKNDKIFYKFFNKCMSDCDSIIEFEETWQMMLDHKWLKNLYNIRHMWSTTFNNDVFNAGLKVTS</sequence>
<comment type="caution">
    <text evidence="3">The sequence shown here is derived from an EMBL/GenBank/DDBJ whole genome shotgun (WGS) entry which is preliminary data.</text>
</comment>
<gene>
    <name evidence="3" type="ORF">T459_33487</name>
</gene>
<dbReference type="Pfam" id="PF03101">
    <property type="entry name" value="FAR1"/>
    <property type="match status" value="1"/>
</dbReference>
<evidence type="ECO:0000313" key="4">
    <source>
        <dbReference type="Proteomes" id="UP000222542"/>
    </source>
</evidence>
<dbReference type="AlphaFoldDB" id="A0A2G2XYW3"/>
<dbReference type="Proteomes" id="UP000222542">
    <property type="component" value="Unassembled WGS sequence"/>
</dbReference>
<name>A0A2G2XYW3_CAPAN</name>
<dbReference type="PANTHER" id="PTHR47718">
    <property type="entry name" value="OS01G0519700 PROTEIN"/>
    <property type="match status" value="1"/>
</dbReference>
<evidence type="ECO:0000259" key="1">
    <source>
        <dbReference type="Pfam" id="PF03101"/>
    </source>
</evidence>
<feature type="domain" description="MULE transposase" evidence="2">
    <location>
        <begin position="211"/>
        <end position="305"/>
    </location>
</feature>
<dbReference type="Gramene" id="PHT62649">
    <property type="protein sequence ID" value="PHT62649"/>
    <property type="gene ID" value="T459_33487"/>
</dbReference>
<proteinExistence type="predicted"/>
<dbReference type="InterPro" id="IPR018289">
    <property type="entry name" value="MULE_transposase_dom"/>
</dbReference>
<feature type="domain" description="FAR1" evidence="1">
    <location>
        <begin position="15"/>
        <end position="104"/>
    </location>
</feature>
<reference evidence="3 4" key="2">
    <citation type="journal article" date="2017" name="Genome Biol.">
        <title>New reference genome sequences of hot pepper reveal the massive evolution of plant disease-resistance genes by retroduplication.</title>
        <authorList>
            <person name="Kim S."/>
            <person name="Park J."/>
            <person name="Yeom S.I."/>
            <person name="Kim Y.M."/>
            <person name="Seo E."/>
            <person name="Kim K.T."/>
            <person name="Kim M.S."/>
            <person name="Lee J.M."/>
            <person name="Cheong K."/>
            <person name="Shin H.S."/>
            <person name="Kim S.B."/>
            <person name="Han K."/>
            <person name="Lee J."/>
            <person name="Park M."/>
            <person name="Lee H.A."/>
            <person name="Lee H.Y."/>
            <person name="Lee Y."/>
            <person name="Oh S."/>
            <person name="Lee J.H."/>
            <person name="Choi E."/>
            <person name="Choi E."/>
            <person name="Lee S.E."/>
            <person name="Jeon J."/>
            <person name="Kim H."/>
            <person name="Choi G."/>
            <person name="Song H."/>
            <person name="Lee J."/>
            <person name="Lee S.C."/>
            <person name="Kwon J.K."/>
            <person name="Lee H.Y."/>
            <person name="Koo N."/>
            <person name="Hong Y."/>
            <person name="Kim R.W."/>
            <person name="Kang W.H."/>
            <person name="Huh J.H."/>
            <person name="Kang B.C."/>
            <person name="Yang T.J."/>
            <person name="Lee Y.H."/>
            <person name="Bennetzen J.L."/>
            <person name="Choi D."/>
        </authorList>
    </citation>
    <scope>NUCLEOTIDE SEQUENCE [LARGE SCALE GENOMIC DNA]</scope>
    <source>
        <strain evidence="4">cv. CM334</strain>
    </source>
</reference>
<dbReference type="PANTHER" id="PTHR47718:SF17">
    <property type="entry name" value="PROTEIN FAR1-RELATED SEQUENCE 5-LIKE"/>
    <property type="match status" value="1"/>
</dbReference>
<organism evidence="3 4">
    <name type="scientific">Capsicum annuum</name>
    <name type="common">Capsicum pepper</name>
    <dbReference type="NCBI Taxonomy" id="4072"/>
    <lineage>
        <taxon>Eukaryota</taxon>
        <taxon>Viridiplantae</taxon>
        <taxon>Streptophyta</taxon>
        <taxon>Embryophyta</taxon>
        <taxon>Tracheophyta</taxon>
        <taxon>Spermatophyta</taxon>
        <taxon>Magnoliopsida</taxon>
        <taxon>eudicotyledons</taxon>
        <taxon>Gunneridae</taxon>
        <taxon>Pentapetalae</taxon>
        <taxon>asterids</taxon>
        <taxon>lamiids</taxon>
        <taxon>Solanales</taxon>
        <taxon>Solanaceae</taxon>
        <taxon>Solanoideae</taxon>
        <taxon>Capsiceae</taxon>
        <taxon>Capsicum</taxon>
    </lineage>
</organism>
<protein>
    <submittedName>
        <fullName evidence="3">Uncharacterized protein</fullName>
    </submittedName>
</protein>
<dbReference type="OMA" id="KSHEYMT"/>
<dbReference type="STRING" id="4072.A0A2G2XYW3"/>